<dbReference type="Proteomes" id="UP001596220">
    <property type="component" value="Unassembled WGS sequence"/>
</dbReference>
<evidence type="ECO:0008006" key="3">
    <source>
        <dbReference type="Google" id="ProtNLM"/>
    </source>
</evidence>
<keyword evidence="2" id="KW-1185">Reference proteome</keyword>
<evidence type="ECO:0000313" key="2">
    <source>
        <dbReference type="Proteomes" id="UP001596220"/>
    </source>
</evidence>
<dbReference type="Gene3D" id="1.25.40.10">
    <property type="entry name" value="Tetratricopeptide repeat domain"/>
    <property type="match status" value="1"/>
</dbReference>
<comment type="caution">
    <text evidence="1">The sequence shown here is derived from an EMBL/GenBank/DDBJ whole genome shotgun (WGS) entry which is preliminary data.</text>
</comment>
<dbReference type="EMBL" id="JBHSQO010000058">
    <property type="protein sequence ID" value="MFC6094222.1"/>
    <property type="molecule type" value="Genomic_DNA"/>
</dbReference>
<protein>
    <recommendedName>
        <fullName evidence="3">LuxR family transcriptional regulator</fullName>
    </recommendedName>
</protein>
<dbReference type="InterPro" id="IPR011990">
    <property type="entry name" value="TPR-like_helical_dom_sf"/>
</dbReference>
<organism evidence="1 2">
    <name type="scientific">Saccharothrix lopnurensis</name>
    <dbReference type="NCBI Taxonomy" id="1670621"/>
    <lineage>
        <taxon>Bacteria</taxon>
        <taxon>Bacillati</taxon>
        <taxon>Actinomycetota</taxon>
        <taxon>Actinomycetes</taxon>
        <taxon>Pseudonocardiales</taxon>
        <taxon>Pseudonocardiaceae</taxon>
        <taxon>Saccharothrix</taxon>
    </lineage>
</organism>
<proteinExistence type="predicted"/>
<sequence length="520" mass="52313">RDRLAAVLPAAPLVDAEWAATLLVRVTARRRAAGDHAGAATLLAAALREPMSAERRLGLLVDLGALEVVDNPRAADRRLRQALLETEPDGPTAVLAADLLHAHGDAPAARRVIATARARGEADGADTTALAAIGWLADSDCTPDALHPARTFPDPPTDSPEVGEPVGAGVAAWSLALRGEHRHRARALARCALAGHGEGPAPFGHRLHACRALLHADDIASAVVGLDALVADARRRGVPAVAAVALLHRGWCELRRGNLAQAGEDLAQARAQLPAGSWHPRLAPAVTALAGQVLLARHEVDDAAREMAVAPPAEADRGAAWGLLQCARGEAALALGDPTTALRRFDRCGRVLLARGWGNPALAAWRSLAAAAHAALGDRDTARALTADAVERAVRWGSPSTLAQVSLWASRVDRAGEAAGIGAVGLGGGTGPGGTGAGGVGAAGVGAGRVGAGRVGVAGIGAAGTGVAGTGPGAAADHSIAVLAGAGRSAGEIARLLDVPVGAVHGRLSAFPTPSWASGR</sequence>
<accession>A0ABW1PHD7</accession>
<reference evidence="2" key="1">
    <citation type="journal article" date="2019" name="Int. J. Syst. Evol. Microbiol.">
        <title>The Global Catalogue of Microorganisms (GCM) 10K type strain sequencing project: providing services to taxonomists for standard genome sequencing and annotation.</title>
        <authorList>
            <consortium name="The Broad Institute Genomics Platform"/>
            <consortium name="The Broad Institute Genome Sequencing Center for Infectious Disease"/>
            <person name="Wu L."/>
            <person name="Ma J."/>
        </authorList>
    </citation>
    <scope>NUCLEOTIDE SEQUENCE [LARGE SCALE GENOMIC DNA]</scope>
    <source>
        <strain evidence="2">CGMCC 4.7246</strain>
    </source>
</reference>
<gene>
    <name evidence="1" type="ORF">ACFP3R_33570</name>
</gene>
<dbReference type="RefSeq" id="WP_380642266.1">
    <property type="nucleotide sequence ID" value="NZ_JBHSQO010000058.1"/>
</dbReference>
<name>A0ABW1PHD7_9PSEU</name>
<feature type="non-terminal residue" evidence="1">
    <location>
        <position position="1"/>
    </location>
</feature>
<evidence type="ECO:0000313" key="1">
    <source>
        <dbReference type="EMBL" id="MFC6094222.1"/>
    </source>
</evidence>